<evidence type="ECO:0000313" key="2">
    <source>
        <dbReference type="Proteomes" id="UP000807353"/>
    </source>
</evidence>
<organism evidence="1 2">
    <name type="scientific">Collybia nuda</name>
    <dbReference type="NCBI Taxonomy" id="64659"/>
    <lineage>
        <taxon>Eukaryota</taxon>
        <taxon>Fungi</taxon>
        <taxon>Dikarya</taxon>
        <taxon>Basidiomycota</taxon>
        <taxon>Agaricomycotina</taxon>
        <taxon>Agaricomycetes</taxon>
        <taxon>Agaricomycetidae</taxon>
        <taxon>Agaricales</taxon>
        <taxon>Tricholomatineae</taxon>
        <taxon>Clitocybaceae</taxon>
        <taxon>Collybia</taxon>
    </lineage>
</organism>
<dbReference type="InterPro" id="IPR040442">
    <property type="entry name" value="Pyrv_kinase-like_dom_sf"/>
</dbReference>
<gene>
    <name evidence="1" type="ORF">BDZ94DRAFT_1170967</name>
</gene>
<name>A0A9P5Y1U5_9AGAR</name>
<keyword evidence="2" id="KW-1185">Reference proteome</keyword>
<dbReference type="AlphaFoldDB" id="A0A9P5Y1U5"/>
<dbReference type="Gene3D" id="3.20.20.60">
    <property type="entry name" value="Phosphoenolpyruvate-binding domains"/>
    <property type="match status" value="1"/>
</dbReference>
<feature type="non-terminal residue" evidence="1">
    <location>
        <position position="1"/>
    </location>
</feature>
<dbReference type="OrthoDB" id="1621678at2759"/>
<comment type="caution">
    <text evidence="1">The sequence shown here is derived from an EMBL/GenBank/DDBJ whole genome shotgun (WGS) entry which is preliminary data.</text>
</comment>
<evidence type="ECO:0000313" key="1">
    <source>
        <dbReference type="EMBL" id="KAF9459781.1"/>
    </source>
</evidence>
<reference evidence="1" key="1">
    <citation type="submission" date="2020-11" db="EMBL/GenBank/DDBJ databases">
        <authorList>
            <consortium name="DOE Joint Genome Institute"/>
            <person name="Ahrendt S."/>
            <person name="Riley R."/>
            <person name="Andreopoulos W."/>
            <person name="Labutti K."/>
            <person name="Pangilinan J."/>
            <person name="Ruiz-Duenas F.J."/>
            <person name="Barrasa J.M."/>
            <person name="Sanchez-Garcia M."/>
            <person name="Camarero S."/>
            <person name="Miyauchi S."/>
            <person name="Serrano A."/>
            <person name="Linde D."/>
            <person name="Babiker R."/>
            <person name="Drula E."/>
            <person name="Ayuso-Fernandez I."/>
            <person name="Pacheco R."/>
            <person name="Padilla G."/>
            <person name="Ferreira P."/>
            <person name="Barriuso J."/>
            <person name="Kellner H."/>
            <person name="Castanera R."/>
            <person name="Alfaro M."/>
            <person name="Ramirez L."/>
            <person name="Pisabarro A.G."/>
            <person name="Kuo A."/>
            <person name="Tritt A."/>
            <person name="Lipzen A."/>
            <person name="He G."/>
            <person name="Yan M."/>
            <person name="Ng V."/>
            <person name="Cullen D."/>
            <person name="Martin F."/>
            <person name="Rosso M.-N."/>
            <person name="Henrissat B."/>
            <person name="Hibbett D."/>
            <person name="Martinez A.T."/>
            <person name="Grigoriev I.V."/>
        </authorList>
    </citation>
    <scope>NUCLEOTIDE SEQUENCE</scope>
    <source>
        <strain evidence="1">CBS 247.69</strain>
    </source>
</reference>
<protein>
    <submittedName>
        <fullName evidence="1">Uncharacterized protein</fullName>
    </submittedName>
</protein>
<accession>A0A9P5Y1U5</accession>
<dbReference type="EMBL" id="MU150310">
    <property type="protein sequence ID" value="KAF9459781.1"/>
    <property type="molecule type" value="Genomic_DNA"/>
</dbReference>
<sequence>RGFRGPFTQGNWGLTVSQYLAMANGIVSVMIQIENQKLYRTLRRSRRWKESVSISISYLSGCMISINPELPTPSLDPHLEVDKVIQRILKVSHAAGKK</sequence>
<proteinExistence type="predicted"/>
<dbReference type="Proteomes" id="UP000807353">
    <property type="component" value="Unassembled WGS sequence"/>
</dbReference>